<name>A0ABN9ALW8_9NEOB</name>
<evidence type="ECO:0000313" key="2">
    <source>
        <dbReference type="EMBL" id="CAI9534758.1"/>
    </source>
</evidence>
<reference evidence="2" key="1">
    <citation type="submission" date="2023-05" db="EMBL/GenBank/DDBJ databases">
        <authorList>
            <person name="Stuckert A."/>
        </authorList>
    </citation>
    <scope>NUCLEOTIDE SEQUENCE</scope>
</reference>
<dbReference type="Proteomes" id="UP001162483">
    <property type="component" value="Unassembled WGS sequence"/>
</dbReference>
<proteinExistence type="predicted"/>
<dbReference type="EMBL" id="CATNWA010000226">
    <property type="protein sequence ID" value="CAI9534758.1"/>
    <property type="molecule type" value="Genomic_DNA"/>
</dbReference>
<organism evidence="2 3">
    <name type="scientific">Staurois parvus</name>
    <dbReference type="NCBI Taxonomy" id="386267"/>
    <lineage>
        <taxon>Eukaryota</taxon>
        <taxon>Metazoa</taxon>
        <taxon>Chordata</taxon>
        <taxon>Craniata</taxon>
        <taxon>Vertebrata</taxon>
        <taxon>Euteleostomi</taxon>
        <taxon>Amphibia</taxon>
        <taxon>Batrachia</taxon>
        <taxon>Anura</taxon>
        <taxon>Neobatrachia</taxon>
        <taxon>Ranoidea</taxon>
        <taxon>Ranidae</taxon>
        <taxon>Staurois</taxon>
    </lineage>
</organism>
<evidence type="ECO:0000256" key="1">
    <source>
        <dbReference type="SAM" id="MobiDB-lite"/>
    </source>
</evidence>
<keyword evidence="3" id="KW-1185">Reference proteome</keyword>
<comment type="caution">
    <text evidence="2">The sequence shown here is derived from an EMBL/GenBank/DDBJ whole genome shotgun (WGS) entry which is preliminary data.</text>
</comment>
<feature type="compositionally biased region" description="Polar residues" evidence="1">
    <location>
        <begin position="1"/>
        <end position="11"/>
    </location>
</feature>
<feature type="compositionally biased region" description="Polar residues" evidence="1">
    <location>
        <begin position="27"/>
        <end position="45"/>
    </location>
</feature>
<protein>
    <submittedName>
        <fullName evidence="2">Uncharacterized protein</fullName>
    </submittedName>
</protein>
<feature type="region of interest" description="Disordered" evidence="1">
    <location>
        <begin position="1"/>
        <end position="53"/>
    </location>
</feature>
<gene>
    <name evidence="2" type="ORF">SPARVUS_LOCUS699222</name>
</gene>
<accession>A0ABN9ALW8</accession>
<evidence type="ECO:0000313" key="3">
    <source>
        <dbReference type="Proteomes" id="UP001162483"/>
    </source>
</evidence>
<sequence>MGSLCTHQGQPSAAGGSRQGRPAVSVPGTTSDQQTDSRDAQQLSGHSAADRVQECSVDRLAGSELWGLQSCGASQPGTFSGGQWVLPTLGYCRGPQA</sequence>